<dbReference type="Proteomes" id="UP000460272">
    <property type="component" value="Unassembled WGS sequence"/>
</dbReference>
<dbReference type="InterPro" id="IPR023199">
    <property type="entry name" value="GriE/MELC1_sf"/>
</dbReference>
<accession>A0A6P2C236</accession>
<proteinExistence type="predicted"/>
<dbReference type="RefSeq" id="WP_145853136.1">
    <property type="nucleotide sequence ID" value="NZ_RPFW01000002.1"/>
</dbReference>
<name>A0A6P2C236_9ACTN</name>
<protein>
    <submittedName>
        <fullName evidence="1">Uncharacterized protein</fullName>
    </submittedName>
</protein>
<gene>
    <name evidence="1" type="ORF">EAS64_12865</name>
</gene>
<organism evidence="1 2">
    <name type="scientific">Trebonia kvetii</name>
    <dbReference type="NCBI Taxonomy" id="2480626"/>
    <lineage>
        <taxon>Bacteria</taxon>
        <taxon>Bacillati</taxon>
        <taxon>Actinomycetota</taxon>
        <taxon>Actinomycetes</taxon>
        <taxon>Streptosporangiales</taxon>
        <taxon>Treboniaceae</taxon>
        <taxon>Trebonia</taxon>
    </lineage>
</organism>
<comment type="caution">
    <text evidence="1">The sequence shown here is derived from an EMBL/GenBank/DDBJ whole genome shotgun (WGS) entry which is preliminary data.</text>
</comment>
<dbReference type="AlphaFoldDB" id="A0A6P2C236"/>
<dbReference type="Gene3D" id="3.30.1880.10">
    <property type="entry name" value="protein ne1242 domain like"/>
    <property type="match status" value="1"/>
</dbReference>
<keyword evidence="2" id="KW-1185">Reference proteome</keyword>
<dbReference type="EMBL" id="RPFW01000002">
    <property type="protein sequence ID" value="TVZ05434.1"/>
    <property type="molecule type" value="Genomic_DNA"/>
</dbReference>
<reference evidence="1 2" key="1">
    <citation type="submission" date="2018-11" db="EMBL/GenBank/DDBJ databases">
        <title>Trebonia kvetii gen.nov., sp.nov., a novel acidophilic actinobacterium, and proposal of the new actinobacterial family Treboniaceae fam. nov.</title>
        <authorList>
            <person name="Rapoport D."/>
            <person name="Sagova-Mareckova M."/>
            <person name="Sedlacek I."/>
            <person name="Provaznik J."/>
            <person name="Kralova S."/>
            <person name="Pavlinic D."/>
            <person name="Benes V."/>
            <person name="Kopecky J."/>
        </authorList>
    </citation>
    <scope>NUCLEOTIDE SEQUENCE [LARGE SCALE GENOMIC DNA]</scope>
    <source>
        <strain evidence="1 2">15Tr583</strain>
    </source>
</reference>
<sequence length="68" mass="7644">MTERSMAHKGHSIVIRDDPGRIDVRVDGREVRVFGSADGYWTPFHAYERFASLDDLGRAVAEVIGQPE</sequence>
<evidence type="ECO:0000313" key="2">
    <source>
        <dbReference type="Proteomes" id="UP000460272"/>
    </source>
</evidence>
<evidence type="ECO:0000313" key="1">
    <source>
        <dbReference type="EMBL" id="TVZ05434.1"/>
    </source>
</evidence>